<dbReference type="InterPro" id="IPR011701">
    <property type="entry name" value="MFS"/>
</dbReference>
<keyword evidence="3" id="KW-1003">Cell membrane</keyword>
<feature type="domain" description="Major facilitator superfamily (MFS) profile" evidence="8">
    <location>
        <begin position="33"/>
        <end position="426"/>
    </location>
</feature>
<protein>
    <submittedName>
        <fullName evidence="9">Major facilitator family transporter</fullName>
    </submittedName>
</protein>
<feature type="transmembrane region" description="Helical" evidence="7">
    <location>
        <begin position="99"/>
        <end position="126"/>
    </location>
</feature>
<dbReference type="GO" id="GO:0022857">
    <property type="term" value="F:transmembrane transporter activity"/>
    <property type="evidence" value="ECO:0007669"/>
    <property type="project" value="InterPro"/>
</dbReference>
<feature type="transmembrane region" description="Helical" evidence="7">
    <location>
        <begin position="29"/>
        <end position="46"/>
    </location>
</feature>
<evidence type="ECO:0000313" key="10">
    <source>
        <dbReference type="Proteomes" id="UP000051236"/>
    </source>
</evidence>
<dbReference type="PROSITE" id="PS50850">
    <property type="entry name" value="MFS"/>
    <property type="match status" value="1"/>
</dbReference>
<dbReference type="eggNOG" id="COG2271">
    <property type="taxonomic scope" value="Bacteria"/>
</dbReference>
<dbReference type="InterPro" id="IPR036259">
    <property type="entry name" value="MFS_trans_sf"/>
</dbReference>
<dbReference type="AlphaFoldDB" id="A0A0R1XJM0"/>
<dbReference type="Proteomes" id="UP000051236">
    <property type="component" value="Unassembled WGS sequence"/>
</dbReference>
<evidence type="ECO:0000256" key="6">
    <source>
        <dbReference type="ARBA" id="ARBA00023136"/>
    </source>
</evidence>
<reference evidence="9 10" key="1">
    <citation type="journal article" date="2015" name="Genome Announc.">
        <title>Expanding the biotechnology potential of lactobacilli through comparative genomics of 213 strains and associated genera.</title>
        <authorList>
            <person name="Sun Z."/>
            <person name="Harris H.M."/>
            <person name="McCann A."/>
            <person name="Guo C."/>
            <person name="Argimon S."/>
            <person name="Zhang W."/>
            <person name="Yang X."/>
            <person name="Jeffery I.B."/>
            <person name="Cooney J.C."/>
            <person name="Kagawa T.F."/>
            <person name="Liu W."/>
            <person name="Song Y."/>
            <person name="Salvetti E."/>
            <person name="Wrobel A."/>
            <person name="Rasinkangas P."/>
            <person name="Parkhill J."/>
            <person name="Rea M.C."/>
            <person name="O'Sullivan O."/>
            <person name="Ritari J."/>
            <person name="Douillard F.P."/>
            <person name="Paul Ross R."/>
            <person name="Yang R."/>
            <person name="Briner A.E."/>
            <person name="Felis G.E."/>
            <person name="de Vos W.M."/>
            <person name="Barrangou R."/>
            <person name="Klaenhammer T.R."/>
            <person name="Caufield P.W."/>
            <person name="Cui Y."/>
            <person name="Zhang H."/>
            <person name="O'Toole P.W."/>
        </authorList>
    </citation>
    <scope>NUCLEOTIDE SEQUENCE [LARGE SCALE GENOMIC DNA]</scope>
    <source>
        <strain evidence="9 10">DSM 18527</strain>
    </source>
</reference>
<evidence type="ECO:0000259" key="8">
    <source>
        <dbReference type="PROSITE" id="PS50850"/>
    </source>
</evidence>
<evidence type="ECO:0000256" key="1">
    <source>
        <dbReference type="ARBA" id="ARBA00004651"/>
    </source>
</evidence>
<evidence type="ECO:0000256" key="4">
    <source>
        <dbReference type="ARBA" id="ARBA00022692"/>
    </source>
</evidence>
<organism evidence="9 10">
    <name type="scientific">Agrilactobacillus composti DSM 18527 = JCM 14202</name>
    <dbReference type="NCBI Taxonomy" id="1423734"/>
    <lineage>
        <taxon>Bacteria</taxon>
        <taxon>Bacillati</taxon>
        <taxon>Bacillota</taxon>
        <taxon>Bacilli</taxon>
        <taxon>Lactobacillales</taxon>
        <taxon>Lactobacillaceae</taxon>
        <taxon>Agrilactobacillus</taxon>
    </lineage>
</organism>
<accession>A0A0R1XJM0</accession>
<feature type="transmembrane region" description="Helical" evidence="7">
    <location>
        <begin position="335"/>
        <end position="360"/>
    </location>
</feature>
<feature type="transmembrane region" description="Helical" evidence="7">
    <location>
        <begin position="278"/>
        <end position="299"/>
    </location>
</feature>
<name>A0A0R1XJM0_9LACO</name>
<dbReference type="PATRIC" id="fig|1423734.3.peg.1527"/>
<dbReference type="PANTHER" id="PTHR43124:SF3">
    <property type="entry name" value="CHLORAMPHENICOL EFFLUX PUMP RV0191"/>
    <property type="match status" value="1"/>
</dbReference>
<dbReference type="STRING" id="1423734.FC83_GL001509"/>
<feature type="transmembrane region" description="Helical" evidence="7">
    <location>
        <begin position="402"/>
        <end position="421"/>
    </location>
</feature>
<sequence>MEKEPIRTAPVPLTLPTPRYRTVTVSTHYWWQVVAICFLGWVLIYADRTILNPVMPQIASAFHINNTQLGLMNSIFFLTYALAQLPFGMIADKIGRRYMITLGFLIFGLMTFFSGIVSAFGAFLVVRATAGLGEASYYGPQYALSGEAIPLSKLTLGTAIINSGMAFGSSGGYLLSSYLVLQHHQHWSLPFFIIAVPTVIVGILFSLLLKEKIQVNNQPTPITPEMTQAEPAQHQIRAIFTNRNLILTFALCFCSIYAYFVVLTWLPQFLQTERGFQGTAVGFIASIVPWASIPGALFFAKVYDRFNHTKLLVCILVPVAVIALLTVGFTTNRTLLIVALIAYGLTGKLAIDPILVAFVTRQAKGTKLSTTLSAYNFIGMSGSILAPYLTGYLADKVGTMTIGFYLGAALLLLGALAFSFTKTRTSNQLEA</sequence>
<feature type="transmembrane region" description="Helical" evidence="7">
    <location>
        <begin position="187"/>
        <end position="209"/>
    </location>
</feature>
<keyword evidence="6 7" id="KW-0472">Membrane</keyword>
<keyword evidence="2" id="KW-0813">Transport</keyword>
<feature type="transmembrane region" description="Helical" evidence="7">
    <location>
        <begin position="245"/>
        <end position="266"/>
    </location>
</feature>
<evidence type="ECO:0000256" key="5">
    <source>
        <dbReference type="ARBA" id="ARBA00022989"/>
    </source>
</evidence>
<proteinExistence type="predicted"/>
<keyword evidence="4 7" id="KW-0812">Transmembrane</keyword>
<evidence type="ECO:0000313" key="9">
    <source>
        <dbReference type="EMBL" id="KRM30378.1"/>
    </source>
</evidence>
<evidence type="ECO:0000256" key="3">
    <source>
        <dbReference type="ARBA" id="ARBA00022475"/>
    </source>
</evidence>
<comment type="caution">
    <text evidence="9">The sequence shown here is derived from an EMBL/GenBank/DDBJ whole genome shotgun (WGS) entry which is preliminary data.</text>
</comment>
<gene>
    <name evidence="9" type="ORF">FC83_GL001509</name>
</gene>
<dbReference type="Pfam" id="PF07690">
    <property type="entry name" value="MFS_1"/>
    <property type="match status" value="1"/>
</dbReference>
<dbReference type="PANTHER" id="PTHR43124">
    <property type="entry name" value="PURINE EFFLUX PUMP PBUE"/>
    <property type="match status" value="1"/>
</dbReference>
<feature type="transmembrane region" description="Helical" evidence="7">
    <location>
        <begin position="67"/>
        <end position="87"/>
    </location>
</feature>
<feature type="transmembrane region" description="Helical" evidence="7">
    <location>
        <begin position="311"/>
        <end position="329"/>
    </location>
</feature>
<dbReference type="InterPro" id="IPR020846">
    <property type="entry name" value="MFS_dom"/>
</dbReference>
<dbReference type="InterPro" id="IPR050189">
    <property type="entry name" value="MFS_Efflux_Transporters"/>
</dbReference>
<evidence type="ECO:0000256" key="2">
    <source>
        <dbReference type="ARBA" id="ARBA00022448"/>
    </source>
</evidence>
<comment type="subcellular location">
    <subcellularLocation>
        <location evidence="1">Cell membrane</location>
        <topology evidence="1">Multi-pass membrane protein</topology>
    </subcellularLocation>
</comment>
<dbReference type="EMBL" id="AZGA01000088">
    <property type="protein sequence ID" value="KRM30378.1"/>
    <property type="molecule type" value="Genomic_DNA"/>
</dbReference>
<feature type="transmembrane region" description="Helical" evidence="7">
    <location>
        <begin position="372"/>
        <end position="390"/>
    </location>
</feature>
<keyword evidence="10" id="KW-1185">Reference proteome</keyword>
<dbReference type="RefSeq" id="WP_082622605.1">
    <property type="nucleotide sequence ID" value="NZ_AZGA01000088.1"/>
</dbReference>
<evidence type="ECO:0000256" key="7">
    <source>
        <dbReference type="SAM" id="Phobius"/>
    </source>
</evidence>
<dbReference type="SUPFAM" id="SSF103473">
    <property type="entry name" value="MFS general substrate transporter"/>
    <property type="match status" value="1"/>
</dbReference>
<dbReference type="GO" id="GO:0005886">
    <property type="term" value="C:plasma membrane"/>
    <property type="evidence" value="ECO:0007669"/>
    <property type="project" value="UniProtKB-SubCell"/>
</dbReference>
<keyword evidence="5 7" id="KW-1133">Transmembrane helix</keyword>
<dbReference type="Gene3D" id="1.20.1250.20">
    <property type="entry name" value="MFS general substrate transporter like domains"/>
    <property type="match status" value="2"/>
</dbReference>